<dbReference type="InterPro" id="IPR050775">
    <property type="entry name" value="FAD-binding_Monooxygenases"/>
</dbReference>
<dbReference type="GeneID" id="89928025"/>
<keyword evidence="6" id="KW-1185">Reference proteome</keyword>
<dbReference type="GO" id="GO:0016491">
    <property type="term" value="F:oxidoreductase activity"/>
    <property type="evidence" value="ECO:0007669"/>
    <property type="project" value="UniProtKB-KW"/>
</dbReference>
<gene>
    <name evidence="5" type="ORF">LTR77_006685</name>
</gene>
<dbReference type="PRINTS" id="PR00411">
    <property type="entry name" value="PNDRDTASEI"/>
</dbReference>
<dbReference type="AlphaFoldDB" id="A0AAV9P7I7"/>
<dbReference type="EMBL" id="JAVRRT010000010">
    <property type="protein sequence ID" value="KAK5168117.1"/>
    <property type="molecule type" value="Genomic_DNA"/>
</dbReference>
<name>A0AAV9P7I7_9PEZI</name>
<sequence length="541" mass="61696">MTETNGVKGNHAEKPDYDLIVVGAGFGGIRVMHELQEMGLKYKVIEAGTGVGGTWYWNRYPGARTDTESWVYILNFSKELNTEWTWKERFPRQPEVLQYLNFVVDKFDMKKDIQFSTKVQSCHYEKSTNIWTLTTEEGERFTCKYFIPASGVLSVGRQLPFKGADNFKGESYKTFAWPKEQVSYKGKRVAVIGTGATAVQIIPQVAYQAKELTVFQRTPNYVLPARNHPLTEEQSNAIKESYDEVWQQARSQSFGMHMTDSKQTMKDMKSKEQHRRVLEYGWEVGGFRFIFETFGDLIVSQESNDVASDFVREKIRTTVKDEETAEKLVPDYPIFAKRPPLGHSYFETFNRPHVKLVSVRENGIDEITEKGVRLEDGEEYEFDVIIYAIGFDASTGALATMDVRANEDMTLGEHWSQQLETFLGICVEHYPNMFMISGPQSPFANLPVVIDGAVDWIARAISYMEKNGYSSCEPTHEAQEQYCKQLNDVYEATVLPKAARQAGANIPGKNISPLFWFGGVGPYFELCNKEVDNNWPGLKML</sequence>
<evidence type="ECO:0000256" key="3">
    <source>
        <dbReference type="ARBA" id="ARBA00022857"/>
    </source>
</evidence>
<protein>
    <recommendedName>
        <fullName evidence="7">Cyclohexanone monooxygenase</fullName>
    </recommendedName>
</protein>
<evidence type="ECO:0000256" key="1">
    <source>
        <dbReference type="ARBA" id="ARBA00022630"/>
    </source>
</evidence>
<evidence type="ECO:0000256" key="4">
    <source>
        <dbReference type="ARBA" id="ARBA00023002"/>
    </source>
</evidence>
<evidence type="ECO:0000313" key="5">
    <source>
        <dbReference type="EMBL" id="KAK5168117.1"/>
    </source>
</evidence>
<keyword evidence="3" id="KW-0521">NADP</keyword>
<evidence type="ECO:0008006" key="7">
    <source>
        <dbReference type="Google" id="ProtNLM"/>
    </source>
</evidence>
<dbReference type="Gene3D" id="3.50.50.60">
    <property type="entry name" value="FAD/NAD(P)-binding domain"/>
    <property type="match status" value="3"/>
</dbReference>
<keyword evidence="2" id="KW-0274">FAD</keyword>
<dbReference type="SUPFAM" id="SSF51905">
    <property type="entry name" value="FAD/NAD(P)-binding domain"/>
    <property type="match status" value="2"/>
</dbReference>
<reference evidence="5 6" key="1">
    <citation type="submission" date="2023-08" db="EMBL/GenBank/DDBJ databases">
        <title>Black Yeasts Isolated from many extreme environments.</title>
        <authorList>
            <person name="Coleine C."/>
            <person name="Stajich J.E."/>
            <person name="Selbmann L."/>
        </authorList>
    </citation>
    <scope>NUCLEOTIDE SEQUENCE [LARGE SCALE GENOMIC DNA]</scope>
    <source>
        <strain evidence="5 6">CCFEE 5935</strain>
    </source>
</reference>
<comment type="caution">
    <text evidence="5">The sequence shown here is derived from an EMBL/GenBank/DDBJ whole genome shotgun (WGS) entry which is preliminary data.</text>
</comment>
<dbReference type="PANTHER" id="PTHR43098:SF5">
    <property type="entry name" value="DUAL-FUNCTIONAL MONOOXYGENASE_METHYLTRANSFERASE PSOF"/>
    <property type="match status" value="1"/>
</dbReference>
<organism evidence="5 6">
    <name type="scientific">Saxophila tyrrhenica</name>
    <dbReference type="NCBI Taxonomy" id="1690608"/>
    <lineage>
        <taxon>Eukaryota</taxon>
        <taxon>Fungi</taxon>
        <taxon>Dikarya</taxon>
        <taxon>Ascomycota</taxon>
        <taxon>Pezizomycotina</taxon>
        <taxon>Dothideomycetes</taxon>
        <taxon>Dothideomycetidae</taxon>
        <taxon>Mycosphaerellales</taxon>
        <taxon>Extremaceae</taxon>
        <taxon>Saxophila</taxon>
    </lineage>
</organism>
<accession>A0AAV9P7I7</accession>
<dbReference type="RefSeq" id="XP_064657727.1">
    <property type="nucleotide sequence ID" value="XM_064803926.1"/>
</dbReference>
<dbReference type="Pfam" id="PF13738">
    <property type="entry name" value="Pyr_redox_3"/>
    <property type="match status" value="1"/>
</dbReference>
<proteinExistence type="predicted"/>
<keyword evidence="1" id="KW-0285">Flavoprotein</keyword>
<dbReference type="Proteomes" id="UP001337655">
    <property type="component" value="Unassembled WGS sequence"/>
</dbReference>
<evidence type="ECO:0000256" key="2">
    <source>
        <dbReference type="ARBA" id="ARBA00022827"/>
    </source>
</evidence>
<dbReference type="InterPro" id="IPR036188">
    <property type="entry name" value="FAD/NAD-bd_sf"/>
</dbReference>
<keyword evidence="4" id="KW-0560">Oxidoreductase</keyword>
<dbReference type="PANTHER" id="PTHR43098">
    <property type="entry name" value="L-ORNITHINE N(5)-MONOOXYGENASE-RELATED"/>
    <property type="match status" value="1"/>
</dbReference>
<evidence type="ECO:0000313" key="6">
    <source>
        <dbReference type="Proteomes" id="UP001337655"/>
    </source>
</evidence>